<keyword evidence="1" id="KW-0812">Transmembrane</keyword>
<dbReference type="KEGG" id="ztr:MYCGRDRAFT_96946"/>
<name>F9XNE5_ZYMTI</name>
<evidence type="ECO:0000313" key="2">
    <source>
        <dbReference type="EMBL" id="EGP83179.1"/>
    </source>
</evidence>
<reference evidence="2 3" key="1">
    <citation type="journal article" date="2011" name="PLoS Genet.">
        <title>Finished genome of the fungal wheat pathogen Mycosphaerella graminicola reveals dispensome structure, chromosome plasticity, and stealth pathogenesis.</title>
        <authorList>
            <person name="Goodwin S.B."/>
            <person name="Ben M'barek S."/>
            <person name="Dhillon B."/>
            <person name="Wittenberg A.H.J."/>
            <person name="Crane C.F."/>
            <person name="Hane J.K."/>
            <person name="Foster A.J."/>
            <person name="Van der Lee T.A.J."/>
            <person name="Grimwood J."/>
            <person name="Aerts A."/>
            <person name="Antoniw J."/>
            <person name="Bailey A."/>
            <person name="Bluhm B."/>
            <person name="Bowler J."/>
            <person name="Bristow J."/>
            <person name="van der Burgt A."/>
            <person name="Canto-Canche B."/>
            <person name="Churchill A.C.L."/>
            <person name="Conde-Ferraez L."/>
            <person name="Cools H.J."/>
            <person name="Coutinho P.M."/>
            <person name="Csukai M."/>
            <person name="Dehal P."/>
            <person name="De Wit P."/>
            <person name="Donzelli B."/>
            <person name="van de Geest H.C."/>
            <person name="van Ham R.C.H.J."/>
            <person name="Hammond-Kosack K.E."/>
            <person name="Henrissat B."/>
            <person name="Kilian A."/>
            <person name="Kobayashi A.K."/>
            <person name="Koopmann E."/>
            <person name="Kourmpetis Y."/>
            <person name="Kuzniar A."/>
            <person name="Lindquist E."/>
            <person name="Lombard V."/>
            <person name="Maliepaard C."/>
            <person name="Martins N."/>
            <person name="Mehrabi R."/>
            <person name="Nap J.P.H."/>
            <person name="Ponomarenko A."/>
            <person name="Rudd J.J."/>
            <person name="Salamov A."/>
            <person name="Schmutz J."/>
            <person name="Schouten H.J."/>
            <person name="Shapiro H."/>
            <person name="Stergiopoulos I."/>
            <person name="Torriani S.F.F."/>
            <person name="Tu H."/>
            <person name="de Vries R.P."/>
            <person name="Waalwijk C."/>
            <person name="Ware S.B."/>
            <person name="Wiebenga A."/>
            <person name="Zwiers L.-H."/>
            <person name="Oliver R.P."/>
            <person name="Grigoriev I.V."/>
            <person name="Kema G.H.J."/>
        </authorList>
    </citation>
    <scope>NUCLEOTIDE SEQUENCE [LARGE SCALE GENOMIC DNA]</scope>
    <source>
        <strain evidence="3">CBS 115943 / IPO323</strain>
    </source>
</reference>
<dbReference type="RefSeq" id="XP_003848203.1">
    <property type="nucleotide sequence ID" value="XM_003848155.1"/>
</dbReference>
<dbReference type="AlphaFoldDB" id="F9XNE5"/>
<dbReference type="InParanoid" id="F9XNE5"/>
<dbReference type="GeneID" id="13396082"/>
<dbReference type="EMBL" id="CM001207">
    <property type="protein sequence ID" value="EGP83179.1"/>
    <property type="molecule type" value="Genomic_DNA"/>
</dbReference>
<dbReference type="HOGENOM" id="CLU_970458_0_0_1"/>
<feature type="transmembrane region" description="Helical" evidence="1">
    <location>
        <begin position="78"/>
        <end position="98"/>
    </location>
</feature>
<proteinExistence type="predicted"/>
<dbReference type="Proteomes" id="UP000008062">
    <property type="component" value="Chromosome 12"/>
</dbReference>
<gene>
    <name evidence="2" type="ORF">MYCGRDRAFT_96946</name>
</gene>
<keyword evidence="3" id="KW-1185">Reference proteome</keyword>
<keyword evidence="1" id="KW-1133">Transmembrane helix</keyword>
<keyword evidence="1" id="KW-0472">Membrane</keyword>
<sequence length="287" mass="31239">MYQCRSHWLRFSRLLAAGLSYRFILWLLSPGQTLLEYGQSIAEQSRGCQIWISQCCRHECQNKLTAARKDGKRLRLTLLLFLFITSQTTDIASQATILRSSMPSSRKFLVPDARRRAPSFIRYCQVERRHATSGHSSLPRYKKSIRCRIMLELGRCHSPLCRRGACRCLSSPTSRPKPVPTTIAVYTTVTITVAPVKTACPSPAVYTHPAAPAAPAETKPADAIQQIGDGQIQNPASPGAASLAKPAAYPAKPTNGTGYAKPTSPATPETYTGAASKASIVSFGAAF</sequence>
<accession>F9XNE5</accession>
<organism evidence="2 3">
    <name type="scientific">Zymoseptoria tritici (strain CBS 115943 / IPO323)</name>
    <name type="common">Speckled leaf blotch fungus</name>
    <name type="synonym">Septoria tritici</name>
    <dbReference type="NCBI Taxonomy" id="336722"/>
    <lineage>
        <taxon>Eukaryota</taxon>
        <taxon>Fungi</taxon>
        <taxon>Dikarya</taxon>
        <taxon>Ascomycota</taxon>
        <taxon>Pezizomycotina</taxon>
        <taxon>Dothideomycetes</taxon>
        <taxon>Dothideomycetidae</taxon>
        <taxon>Mycosphaerellales</taxon>
        <taxon>Mycosphaerellaceae</taxon>
        <taxon>Zymoseptoria</taxon>
    </lineage>
</organism>
<evidence type="ECO:0000313" key="3">
    <source>
        <dbReference type="Proteomes" id="UP000008062"/>
    </source>
</evidence>
<evidence type="ECO:0000256" key="1">
    <source>
        <dbReference type="SAM" id="Phobius"/>
    </source>
</evidence>
<protein>
    <submittedName>
        <fullName evidence="2">Uncharacterized protein</fullName>
    </submittedName>
</protein>